<keyword evidence="8 14" id="KW-0675">Receptor</keyword>
<dbReference type="Proteomes" id="UP001258315">
    <property type="component" value="Unassembled WGS sequence"/>
</dbReference>
<evidence type="ECO:0000313" key="14">
    <source>
        <dbReference type="EMBL" id="MDT3403875.1"/>
    </source>
</evidence>
<comment type="caution">
    <text evidence="14">The sequence shown here is derived from an EMBL/GenBank/DDBJ whole genome shotgun (WGS) entry which is preliminary data.</text>
</comment>
<dbReference type="Pfam" id="PF07715">
    <property type="entry name" value="Plug"/>
    <property type="match status" value="1"/>
</dbReference>
<feature type="domain" description="TonB-dependent receptor-like beta-barrel" evidence="12">
    <location>
        <begin position="320"/>
        <end position="712"/>
    </location>
</feature>
<keyword evidence="5" id="KW-0732">Signal</keyword>
<dbReference type="InterPro" id="IPR036942">
    <property type="entry name" value="Beta-barrel_TonB_sf"/>
</dbReference>
<dbReference type="PANTHER" id="PTHR30069">
    <property type="entry name" value="TONB-DEPENDENT OUTER MEMBRANE RECEPTOR"/>
    <property type="match status" value="1"/>
</dbReference>
<dbReference type="SUPFAM" id="SSF49464">
    <property type="entry name" value="Carboxypeptidase regulatory domain-like"/>
    <property type="match status" value="1"/>
</dbReference>
<comment type="subcellular location">
    <subcellularLocation>
        <location evidence="1 10">Cell outer membrane</location>
        <topology evidence="1 10">Multi-pass membrane protein</topology>
    </subcellularLocation>
</comment>
<dbReference type="Gene3D" id="2.170.130.10">
    <property type="entry name" value="TonB-dependent receptor, plug domain"/>
    <property type="match status" value="1"/>
</dbReference>
<evidence type="ECO:0000313" key="15">
    <source>
        <dbReference type="Proteomes" id="UP001258315"/>
    </source>
</evidence>
<dbReference type="Pfam" id="PF13715">
    <property type="entry name" value="CarbopepD_reg_2"/>
    <property type="match status" value="1"/>
</dbReference>
<keyword evidence="7 10" id="KW-0472">Membrane</keyword>
<evidence type="ECO:0000256" key="8">
    <source>
        <dbReference type="ARBA" id="ARBA00023170"/>
    </source>
</evidence>
<sequence length="753" mass="83159">MKLVFTLFFLFITGTAIVFAQSKGRVAGKVLTSDGKPADAICILVDGRQAALTQYNGSYNLSVPEGNHQLAFSFMNNVQQQQSITVTAGKTLTLPNITLKETAFQLNDVIVTGQFEPQSVKNSVYQVRTINNERIRLRGASNIQQVLNTELGVRFANDLTLGTTDINLMGVSGQRVKILLDGTPLLDRGDTRESLGQIDVNMIEKIEIVEGPMSVMYGTDALGGVINLITKKAATGNNSLLVGVRVQEESAGKQYDTFNKSGTHNASLNLKWQNKGWNAGADVSRNNFGGWKPGNGLQPWLPKNQWLANATAGYANQKFKVWYRINATDEDIISDGAINASTNVSKDQKFITHRYMHELQGNTRLSDALSFNFAASYTDYSRRTQTTEFNHATGTRFLTATASEQAVAKFDNTFIRGIAQYKISEHVNLQPGFEVNLTGSTGDRILGTPTINDYSFFASSEIALGKFSLRPGFRVIHNSVYDAPPVIPSFNAKVALSPTLDLRVAYAYGYRSPALRELYFNFFDASHSIIGNPNLKAEYSNSYNGTLSWQLLNQQTIKLRSVVGGFYNQFHNFIGTAFDASNGSITTYLNIDRYKTVGGTMENTLTYKNLQATLGFYYTGRYNQLKNEDPTIPQLSWSPEVNSNIAYTITQWKTSVALFYKYTGKRPSYEYINNAGTTTIQRASVSAFNTADFSVNKIINRTLTLNGGIRNVFNVTRVNNTSQDSGGAHSTGGAVPVGYGRSFFLGFNYQFSK</sequence>
<evidence type="ECO:0000256" key="4">
    <source>
        <dbReference type="ARBA" id="ARBA00022692"/>
    </source>
</evidence>
<proteinExistence type="inferred from homology"/>
<evidence type="ECO:0000256" key="2">
    <source>
        <dbReference type="ARBA" id="ARBA00022448"/>
    </source>
</evidence>
<dbReference type="InterPro" id="IPR008969">
    <property type="entry name" value="CarboxyPept-like_regulatory"/>
</dbReference>
<dbReference type="PROSITE" id="PS52016">
    <property type="entry name" value="TONB_DEPENDENT_REC_3"/>
    <property type="match status" value="1"/>
</dbReference>
<evidence type="ECO:0000256" key="9">
    <source>
        <dbReference type="ARBA" id="ARBA00023237"/>
    </source>
</evidence>
<accession>A0ABU3GVS4</accession>
<evidence type="ECO:0000256" key="7">
    <source>
        <dbReference type="ARBA" id="ARBA00023136"/>
    </source>
</evidence>
<name>A0ABU3GVS4_9SPHI</name>
<keyword evidence="9 10" id="KW-0998">Cell outer membrane</keyword>
<dbReference type="Gene3D" id="2.60.40.1120">
    <property type="entry name" value="Carboxypeptidase-like, regulatory domain"/>
    <property type="match status" value="1"/>
</dbReference>
<organism evidence="14 15">
    <name type="scientific">Mucilaginibacter terrae</name>
    <dbReference type="NCBI Taxonomy" id="1955052"/>
    <lineage>
        <taxon>Bacteria</taxon>
        <taxon>Pseudomonadati</taxon>
        <taxon>Bacteroidota</taxon>
        <taxon>Sphingobacteriia</taxon>
        <taxon>Sphingobacteriales</taxon>
        <taxon>Sphingobacteriaceae</taxon>
        <taxon>Mucilaginibacter</taxon>
    </lineage>
</organism>
<dbReference type="EMBL" id="JAVLVU010000001">
    <property type="protein sequence ID" value="MDT3403875.1"/>
    <property type="molecule type" value="Genomic_DNA"/>
</dbReference>
<dbReference type="InterPro" id="IPR039426">
    <property type="entry name" value="TonB-dep_rcpt-like"/>
</dbReference>
<gene>
    <name evidence="14" type="ORF">QE417_002947</name>
</gene>
<keyword evidence="6 11" id="KW-0798">TonB box</keyword>
<evidence type="ECO:0000256" key="11">
    <source>
        <dbReference type="RuleBase" id="RU003357"/>
    </source>
</evidence>
<dbReference type="Pfam" id="PF00593">
    <property type="entry name" value="TonB_dep_Rec_b-barrel"/>
    <property type="match status" value="1"/>
</dbReference>
<evidence type="ECO:0000256" key="1">
    <source>
        <dbReference type="ARBA" id="ARBA00004571"/>
    </source>
</evidence>
<reference evidence="15" key="1">
    <citation type="submission" date="2023-07" db="EMBL/GenBank/DDBJ databases">
        <title>Functional and genomic diversity of the sorghum phyllosphere microbiome.</title>
        <authorList>
            <person name="Shade A."/>
        </authorList>
    </citation>
    <scope>NUCLEOTIDE SEQUENCE [LARGE SCALE GENOMIC DNA]</scope>
    <source>
        <strain evidence="15">SORGH_AS_0422</strain>
    </source>
</reference>
<keyword evidence="2 10" id="KW-0813">Transport</keyword>
<dbReference type="InterPro" id="IPR037066">
    <property type="entry name" value="Plug_dom_sf"/>
</dbReference>
<dbReference type="InterPro" id="IPR012910">
    <property type="entry name" value="Plug_dom"/>
</dbReference>
<evidence type="ECO:0000256" key="6">
    <source>
        <dbReference type="ARBA" id="ARBA00023077"/>
    </source>
</evidence>
<protein>
    <submittedName>
        <fullName evidence="14">Outer membrane receptor for ferrienterochelin and colicins</fullName>
    </submittedName>
</protein>
<dbReference type="SUPFAM" id="SSF56935">
    <property type="entry name" value="Porins"/>
    <property type="match status" value="1"/>
</dbReference>
<feature type="domain" description="TonB-dependent receptor plug" evidence="13">
    <location>
        <begin position="121"/>
        <end position="225"/>
    </location>
</feature>
<evidence type="ECO:0000256" key="10">
    <source>
        <dbReference type="PROSITE-ProRule" id="PRU01360"/>
    </source>
</evidence>
<keyword evidence="15" id="KW-1185">Reference proteome</keyword>
<keyword evidence="4 10" id="KW-0812">Transmembrane</keyword>
<evidence type="ECO:0000259" key="13">
    <source>
        <dbReference type="Pfam" id="PF07715"/>
    </source>
</evidence>
<evidence type="ECO:0000256" key="3">
    <source>
        <dbReference type="ARBA" id="ARBA00022452"/>
    </source>
</evidence>
<dbReference type="InterPro" id="IPR000531">
    <property type="entry name" value="Beta-barrel_TonB"/>
</dbReference>
<dbReference type="RefSeq" id="WP_311951225.1">
    <property type="nucleotide sequence ID" value="NZ_JAVLVU010000001.1"/>
</dbReference>
<comment type="similarity">
    <text evidence="10 11">Belongs to the TonB-dependent receptor family.</text>
</comment>
<dbReference type="Gene3D" id="2.40.170.20">
    <property type="entry name" value="TonB-dependent receptor, beta-barrel domain"/>
    <property type="match status" value="1"/>
</dbReference>
<evidence type="ECO:0000256" key="5">
    <source>
        <dbReference type="ARBA" id="ARBA00022729"/>
    </source>
</evidence>
<keyword evidence="3 10" id="KW-1134">Transmembrane beta strand</keyword>
<dbReference type="PANTHER" id="PTHR30069:SF29">
    <property type="entry name" value="HEMOGLOBIN AND HEMOGLOBIN-HAPTOGLOBIN-BINDING PROTEIN 1-RELATED"/>
    <property type="match status" value="1"/>
</dbReference>
<evidence type="ECO:0000259" key="12">
    <source>
        <dbReference type="Pfam" id="PF00593"/>
    </source>
</evidence>